<protein>
    <submittedName>
        <fullName evidence="1">Uncharacterized protein</fullName>
    </submittedName>
</protein>
<sequence length="89" mass="9768">MVQTIVAWRMVSGTAHVLAAARQAVAIGLTVEEVSEVLYRDWMRLEHALANRPGLHTAIISLQTITHALRSDLEPETEALIDELMGHAA</sequence>
<dbReference type="AlphaFoldDB" id="A0A6G4XEF7"/>
<keyword evidence="2" id="KW-1185">Reference proteome</keyword>
<proteinExistence type="predicted"/>
<comment type="caution">
    <text evidence="1">The sequence shown here is derived from an EMBL/GenBank/DDBJ whole genome shotgun (WGS) entry which is preliminary data.</text>
</comment>
<accession>A0A6G4XEF7</accession>
<dbReference type="EMBL" id="JAAKZW010000020">
    <property type="protein sequence ID" value="NGO75778.1"/>
    <property type="molecule type" value="Genomic_DNA"/>
</dbReference>
<evidence type="ECO:0000313" key="1">
    <source>
        <dbReference type="EMBL" id="NGO75778.1"/>
    </source>
</evidence>
<name>A0A6G4XEF7_9ACTN</name>
<organism evidence="1 2">
    <name type="scientific">Streptomyces mesophilus</name>
    <dbReference type="NCBI Taxonomy" id="1775132"/>
    <lineage>
        <taxon>Bacteria</taxon>
        <taxon>Bacillati</taxon>
        <taxon>Actinomycetota</taxon>
        <taxon>Actinomycetes</taxon>
        <taxon>Kitasatosporales</taxon>
        <taxon>Streptomycetaceae</taxon>
        <taxon>Streptomyces</taxon>
    </lineage>
</organism>
<gene>
    <name evidence="1" type="ORF">G6045_08840</name>
</gene>
<evidence type="ECO:0000313" key="2">
    <source>
        <dbReference type="Proteomes" id="UP000481109"/>
    </source>
</evidence>
<dbReference type="Proteomes" id="UP000481109">
    <property type="component" value="Unassembled WGS sequence"/>
</dbReference>
<reference evidence="1 2" key="1">
    <citation type="submission" date="2020-02" db="EMBL/GenBank/DDBJ databases">
        <title>Whole-genome analyses of novel actinobacteria.</title>
        <authorList>
            <person name="Sahin N."/>
            <person name="Tokatli A."/>
        </authorList>
    </citation>
    <scope>NUCLEOTIDE SEQUENCE [LARGE SCALE GENOMIC DNA]</scope>
    <source>
        <strain evidence="1 2">YC504</strain>
    </source>
</reference>